<dbReference type="Pfam" id="PF22422">
    <property type="entry name" value="MGH1-like_GH"/>
    <property type="match status" value="1"/>
</dbReference>
<dbReference type="SUPFAM" id="SSF48208">
    <property type="entry name" value="Six-hairpin glycosidases"/>
    <property type="match status" value="1"/>
</dbReference>
<proteinExistence type="predicted"/>
<gene>
    <name evidence="3" type="ORF">P8935_21015</name>
</gene>
<evidence type="ECO:0000259" key="1">
    <source>
        <dbReference type="Pfam" id="PF14742"/>
    </source>
</evidence>
<dbReference type="InterPro" id="IPR012341">
    <property type="entry name" value="6hp_glycosidase-like_sf"/>
</dbReference>
<dbReference type="EMBL" id="CP121196">
    <property type="protein sequence ID" value="XBH17040.1"/>
    <property type="molecule type" value="Genomic_DNA"/>
</dbReference>
<dbReference type="InterPro" id="IPR054491">
    <property type="entry name" value="MGH1-like_GH"/>
</dbReference>
<feature type="domain" description="Putative glycogen debranching enzyme N-terminal" evidence="1">
    <location>
        <begin position="37"/>
        <end position="229"/>
    </location>
</feature>
<dbReference type="RefSeq" id="WP_348262272.1">
    <property type="nucleotide sequence ID" value="NZ_CP121196.1"/>
</dbReference>
<accession>A0AAU7DI91</accession>
<protein>
    <submittedName>
        <fullName evidence="3">Amylo-alpha-1,6-glucosidase</fullName>
    </submittedName>
</protein>
<sequence>MMPSVQREQNRDVIEVDQQFYIRASSALADDRTRVLLNGDTFAIFDRSGDIQPVGFGQQGIFHNETRHLSRLEMRLLGFRPLLLSSTIREDNILFGIDLTNPDIQLDSGASLPRGTVHIYRAKFLTELVCYDQIVLNNFGDTAIDLELSFDFEADFADIFEVRGEKRKRRGDKRPAEIGRSSVTLIYDGLDHIRRTTRVECSLPACQARDGGITVPLHLEPHGEVSFNINIICEREGNDHARVVSYSDALQTMNHKRGNGPLADLDIHTSNEQFNSWIRRSRADLAMMITQTPHGLYPYAGVPWFSTVFGRDGIITALELLWLAPDVAKGVLSYLAATQATSHDAARDADPGKILHEMRKGEMARLGEVPFGRYYGTVDGTPLFVLLAAAYYERTADADFLREIWPNILAALEWIDVYGDSDGDGFVEYARQTDHGLVQQGWKDSNDSVFYSDGRLAVGPIALCEVQAYVYAAKNGIATAAADLGHKELAEKLRTQASDLRSKFHAMYWSDELGMFALALDGEKRQCGVRSSNAGQCLFSGIATDAQYRSISDGLLSPAFFSGWGVRTIVTGEQRYNPMSYHNGSMWPHDNALIALGALRRNDKDLALRITSGLLDLASEVMLHRLPELICGFGRRPGKGPTLYPVACSPQAWAAGSVFMLLQACLGLEIRASESRIYMHHSALPEKLQHVRIRNLKVGNASVDLSCERYADTVSVNILRRSGSVEIVAMR</sequence>
<dbReference type="InterPro" id="IPR032856">
    <property type="entry name" value="GDE_N_bis"/>
</dbReference>
<evidence type="ECO:0000259" key="2">
    <source>
        <dbReference type="Pfam" id="PF22422"/>
    </source>
</evidence>
<dbReference type="Gene3D" id="1.50.10.10">
    <property type="match status" value="1"/>
</dbReference>
<dbReference type="InterPro" id="IPR008928">
    <property type="entry name" value="6-hairpin_glycosidase_sf"/>
</dbReference>
<evidence type="ECO:0000313" key="3">
    <source>
        <dbReference type="EMBL" id="XBH17040.1"/>
    </source>
</evidence>
<dbReference type="Pfam" id="PF14742">
    <property type="entry name" value="GDE_N_bis"/>
    <property type="match status" value="1"/>
</dbReference>
<organism evidence="3">
    <name type="scientific">Telmatobacter sp. DSM 110680</name>
    <dbReference type="NCBI Taxonomy" id="3036704"/>
    <lineage>
        <taxon>Bacteria</taxon>
        <taxon>Pseudomonadati</taxon>
        <taxon>Acidobacteriota</taxon>
        <taxon>Terriglobia</taxon>
        <taxon>Terriglobales</taxon>
        <taxon>Acidobacteriaceae</taxon>
        <taxon>Telmatobacter</taxon>
    </lineage>
</organism>
<dbReference type="GO" id="GO:0005975">
    <property type="term" value="P:carbohydrate metabolic process"/>
    <property type="evidence" value="ECO:0007669"/>
    <property type="project" value="InterPro"/>
</dbReference>
<feature type="domain" description="Mannosylglycerate hydrolase MGH1-like glycoside hydrolase" evidence="2">
    <location>
        <begin position="315"/>
        <end position="618"/>
    </location>
</feature>
<reference evidence="3" key="1">
    <citation type="submission" date="2023-03" db="EMBL/GenBank/DDBJ databases">
        <title>Edaphobacter sp.</title>
        <authorList>
            <person name="Huber K.J."/>
            <person name="Papendorf J."/>
            <person name="Pilke C."/>
            <person name="Bunk B."/>
            <person name="Sproeer C."/>
            <person name="Pester M."/>
        </authorList>
    </citation>
    <scope>NUCLEOTIDE SEQUENCE</scope>
    <source>
        <strain evidence="3">DSM 110680</strain>
    </source>
</reference>
<dbReference type="AlphaFoldDB" id="A0AAU7DI91"/>
<name>A0AAU7DI91_9BACT</name>